<keyword evidence="5" id="KW-1185">Reference proteome</keyword>
<dbReference type="InterPro" id="IPR002068">
    <property type="entry name" value="A-crystallin/Hsp20_dom"/>
</dbReference>
<reference evidence="4 5" key="1">
    <citation type="submission" date="2019-06" db="EMBL/GenBank/DDBJ databases">
        <title>Amycolatopsis alkalitolerans sp. nov., isolated from Gastrodia elata Blume.</title>
        <authorList>
            <person name="Narsing Rao M.P."/>
            <person name="Li W.J."/>
        </authorList>
    </citation>
    <scope>NUCLEOTIDE SEQUENCE [LARGE SCALE GENOMIC DNA]</scope>
    <source>
        <strain evidence="4 5">SYSUP0005</strain>
    </source>
</reference>
<dbReference type="Proteomes" id="UP000305546">
    <property type="component" value="Unassembled WGS sequence"/>
</dbReference>
<evidence type="ECO:0000256" key="1">
    <source>
        <dbReference type="PROSITE-ProRule" id="PRU00285"/>
    </source>
</evidence>
<evidence type="ECO:0000313" key="5">
    <source>
        <dbReference type="Proteomes" id="UP000305546"/>
    </source>
</evidence>
<comment type="similarity">
    <text evidence="1 2">Belongs to the small heat shock protein (HSP20) family.</text>
</comment>
<name>A0A5C4LS92_9PSEU</name>
<dbReference type="Pfam" id="PF00011">
    <property type="entry name" value="HSP20"/>
    <property type="match status" value="1"/>
</dbReference>
<accession>A0A5C4LS92</accession>
<dbReference type="InterPro" id="IPR008978">
    <property type="entry name" value="HSP20-like_chaperone"/>
</dbReference>
<evidence type="ECO:0000256" key="2">
    <source>
        <dbReference type="RuleBase" id="RU003616"/>
    </source>
</evidence>
<dbReference type="EMBL" id="VDFW01000031">
    <property type="protein sequence ID" value="TNC21821.1"/>
    <property type="molecule type" value="Genomic_DNA"/>
</dbReference>
<feature type="domain" description="SHSP" evidence="3">
    <location>
        <begin position="19"/>
        <end position="130"/>
    </location>
</feature>
<sequence>MATLIPRPTFIPDVFRLLEDEFGDQHPVRVEDYVEDGTYVVRAELPGMDPKEDIHVTVERGELRLQAERKFVKHDRGHTEFAYGTFARTVRLPEGADAAQVTAGYEAGVLEVRIPVQGKTKAREIPVETAE</sequence>
<dbReference type="AlphaFoldDB" id="A0A5C4LS92"/>
<dbReference type="PROSITE" id="PS01031">
    <property type="entry name" value="SHSP"/>
    <property type="match status" value="1"/>
</dbReference>
<dbReference type="OrthoDB" id="3855217at2"/>
<dbReference type="CDD" id="cd06464">
    <property type="entry name" value="ACD_sHsps-like"/>
    <property type="match status" value="1"/>
</dbReference>
<protein>
    <submittedName>
        <fullName evidence="4">Hsp20/alpha crystallin family protein</fullName>
    </submittedName>
</protein>
<dbReference type="Gene3D" id="2.60.40.790">
    <property type="match status" value="1"/>
</dbReference>
<gene>
    <name evidence="4" type="ORF">FG385_27265</name>
</gene>
<organism evidence="4 5">
    <name type="scientific">Amycolatopsis alkalitolerans</name>
    <dbReference type="NCBI Taxonomy" id="2547244"/>
    <lineage>
        <taxon>Bacteria</taxon>
        <taxon>Bacillati</taxon>
        <taxon>Actinomycetota</taxon>
        <taxon>Actinomycetes</taxon>
        <taxon>Pseudonocardiales</taxon>
        <taxon>Pseudonocardiaceae</taxon>
        <taxon>Amycolatopsis</taxon>
    </lineage>
</organism>
<dbReference type="InterPro" id="IPR031107">
    <property type="entry name" value="Small_HSP"/>
</dbReference>
<evidence type="ECO:0000259" key="3">
    <source>
        <dbReference type="PROSITE" id="PS01031"/>
    </source>
</evidence>
<proteinExistence type="inferred from homology"/>
<dbReference type="PANTHER" id="PTHR11527">
    <property type="entry name" value="HEAT-SHOCK PROTEIN 20 FAMILY MEMBER"/>
    <property type="match status" value="1"/>
</dbReference>
<dbReference type="RefSeq" id="WP_139099651.1">
    <property type="nucleotide sequence ID" value="NZ_VDFW01000031.1"/>
</dbReference>
<dbReference type="SUPFAM" id="SSF49764">
    <property type="entry name" value="HSP20-like chaperones"/>
    <property type="match status" value="1"/>
</dbReference>
<comment type="caution">
    <text evidence="4">The sequence shown here is derived from an EMBL/GenBank/DDBJ whole genome shotgun (WGS) entry which is preliminary data.</text>
</comment>
<evidence type="ECO:0000313" key="4">
    <source>
        <dbReference type="EMBL" id="TNC21821.1"/>
    </source>
</evidence>